<protein>
    <submittedName>
        <fullName evidence="11">F-type H+-transporting ATPase subunit epsilon</fullName>
    </submittedName>
</protein>
<keyword evidence="5 9" id="KW-0406">Ion transport</keyword>
<name>A0AAE4BRE0_9BACT</name>
<dbReference type="CDD" id="cd12152">
    <property type="entry name" value="F1-ATPase_delta"/>
    <property type="match status" value="1"/>
</dbReference>
<keyword evidence="7 9" id="KW-0139">CF(1)</keyword>
<evidence type="ECO:0000313" key="12">
    <source>
        <dbReference type="Proteomes" id="UP001185092"/>
    </source>
</evidence>
<dbReference type="InterPro" id="IPR001469">
    <property type="entry name" value="ATP_synth_F1_dsu/esu"/>
</dbReference>
<dbReference type="RefSeq" id="WP_309939967.1">
    <property type="nucleotide sequence ID" value="NZ_AP025305.1"/>
</dbReference>
<dbReference type="GO" id="GO:0012505">
    <property type="term" value="C:endomembrane system"/>
    <property type="evidence" value="ECO:0007669"/>
    <property type="project" value="UniProtKB-SubCell"/>
</dbReference>
<evidence type="ECO:0000256" key="1">
    <source>
        <dbReference type="ARBA" id="ARBA00003543"/>
    </source>
</evidence>
<feature type="domain" description="ATP synthase F1 complex delta/epsilon subunit N-terminal" evidence="10">
    <location>
        <begin position="1"/>
        <end position="78"/>
    </location>
</feature>
<dbReference type="GO" id="GO:0046933">
    <property type="term" value="F:proton-transporting ATP synthase activity, rotational mechanism"/>
    <property type="evidence" value="ECO:0007669"/>
    <property type="project" value="InterPro"/>
</dbReference>
<accession>A0AAE4BRE0</accession>
<keyword evidence="8 9" id="KW-0066">ATP synthesis</keyword>
<dbReference type="PANTHER" id="PTHR13822:SF10">
    <property type="entry name" value="ATP SYNTHASE EPSILON CHAIN, CHLOROPLASTIC"/>
    <property type="match status" value="1"/>
</dbReference>
<dbReference type="InterPro" id="IPR036771">
    <property type="entry name" value="ATPsynth_dsu/esu_N"/>
</dbReference>
<proteinExistence type="inferred from homology"/>
<evidence type="ECO:0000256" key="2">
    <source>
        <dbReference type="ARBA" id="ARBA00004184"/>
    </source>
</evidence>
<comment type="function">
    <text evidence="1">Produces ATP from ADP in the presence of a proton gradient across the membrane.</text>
</comment>
<dbReference type="PANTHER" id="PTHR13822">
    <property type="entry name" value="ATP SYNTHASE DELTA/EPSILON CHAIN"/>
    <property type="match status" value="1"/>
</dbReference>
<dbReference type="Gene3D" id="2.60.15.10">
    <property type="entry name" value="F0F1 ATP synthase delta/epsilon subunit, N-terminal"/>
    <property type="match status" value="1"/>
</dbReference>
<keyword evidence="6" id="KW-0472">Membrane</keyword>
<dbReference type="NCBIfam" id="TIGR01216">
    <property type="entry name" value="ATP_synt_epsi"/>
    <property type="match status" value="1"/>
</dbReference>
<dbReference type="AlphaFoldDB" id="A0AAE4BRE0"/>
<comment type="similarity">
    <text evidence="3 9">Belongs to the ATPase epsilon chain family.</text>
</comment>
<evidence type="ECO:0000256" key="7">
    <source>
        <dbReference type="ARBA" id="ARBA00023196"/>
    </source>
</evidence>
<evidence type="ECO:0000256" key="5">
    <source>
        <dbReference type="ARBA" id="ARBA00023065"/>
    </source>
</evidence>
<dbReference type="GO" id="GO:0045259">
    <property type="term" value="C:proton-transporting ATP synthase complex"/>
    <property type="evidence" value="ECO:0007669"/>
    <property type="project" value="UniProtKB-KW"/>
</dbReference>
<comment type="subunit">
    <text evidence="9">F-type ATPases have 2 components, CF(1) - the catalytic core - and CF(0) - the membrane proton channel. CF(1) has five subunits: alpha(3), beta(3), gamma(1), delta(1), epsilon(1). CF(0) has three main subunits: a, b and c.</text>
</comment>
<dbReference type="InterPro" id="IPR020546">
    <property type="entry name" value="ATP_synth_F1_dsu/esu_N"/>
</dbReference>
<evidence type="ECO:0000256" key="8">
    <source>
        <dbReference type="ARBA" id="ARBA00023310"/>
    </source>
</evidence>
<dbReference type="EMBL" id="JAVDQD010000004">
    <property type="protein sequence ID" value="MDR6240114.1"/>
    <property type="molecule type" value="Genomic_DNA"/>
</dbReference>
<keyword evidence="12" id="KW-1185">Reference proteome</keyword>
<comment type="subcellular location">
    <subcellularLocation>
        <location evidence="2">Endomembrane system</location>
        <topology evidence="2">Peripheral membrane protein</topology>
    </subcellularLocation>
</comment>
<reference evidence="11" key="1">
    <citation type="submission" date="2023-07" db="EMBL/GenBank/DDBJ databases">
        <title>Genomic Encyclopedia of Type Strains, Phase IV (KMG-IV): sequencing the most valuable type-strain genomes for metagenomic binning, comparative biology and taxonomic classification.</title>
        <authorList>
            <person name="Goeker M."/>
        </authorList>
    </citation>
    <scope>NUCLEOTIDE SEQUENCE</scope>
    <source>
        <strain evidence="11">DSM 26174</strain>
    </source>
</reference>
<evidence type="ECO:0000313" key="11">
    <source>
        <dbReference type="EMBL" id="MDR6240114.1"/>
    </source>
</evidence>
<evidence type="ECO:0000256" key="3">
    <source>
        <dbReference type="ARBA" id="ARBA00005712"/>
    </source>
</evidence>
<evidence type="ECO:0000256" key="6">
    <source>
        <dbReference type="ARBA" id="ARBA00023136"/>
    </source>
</evidence>
<dbReference type="Pfam" id="PF02823">
    <property type="entry name" value="ATP-synt_DE_N"/>
    <property type="match status" value="1"/>
</dbReference>
<dbReference type="Proteomes" id="UP001185092">
    <property type="component" value="Unassembled WGS sequence"/>
</dbReference>
<comment type="caution">
    <text evidence="11">The sequence shown here is derived from an EMBL/GenBank/DDBJ whole genome shotgun (WGS) entry which is preliminary data.</text>
</comment>
<evidence type="ECO:0000259" key="10">
    <source>
        <dbReference type="Pfam" id="PF02823"/>
    </source>
</evidence>
<keyword evidence="4 9" id="KW-0813">Transport</keyword>
<gene>
    <name evidence="11" type="ORF">HNQ88_003180</name>
</gene>
<organism evidence="11 12">
    <name type="scientific">Aureibacter tunicatorum</name>
    <dbReference type="NCBI Taxonomy" id="866807"/>
    <lineage>
        <taxon>Bacteria</taxon>
        <taxon>Pseudomonadati</taxon>
        <taxon>Bacteroidota</taxon>
        <taxon>Cytophagia</taxon>
        <taxon>Cytophagales</taxon>
        <taxon>Persicobacteraceae</taxon>
        <taxon>Aureibacter</taxon>
    </lineage>
</organism>
<evidence type="ECO:0000256" key="9">
    <source>
        <dbReference type="RuleBase" id="RU003656"/>
    </source>
</evidence>
<sequence>MHLELITPDQTAFDGEVNSVTVPGAKGSFQILKNHAPIVSALSKGSLIISLDDGEKKFMVDGGVVEVLDNHIIVLAESIVE</sequence>
<evidence type="ECO:0000256" key="4">
    <source>
        <dbReference type="ARBA" id="ARBA00022448"/>
    </source>
</evidence>
<dbReference type="SUPFAM" id="SSF51344">
    <property type="entry name" value="Epsilon subunit of F1F0-ATP synthase N-terminal domain"/>
    <property type="match status" value="1"/>
</dbReference>